<dbReference type="InterPro" id="IPR059232">
    <property type="entry name" value="Porin_put"/>
</dbReference>
<dbReference type="Proteomes" id="UP000886752">
    <property type="component" value="Unassembled WGS sequence"/>
</dbReference>
<dbReference type="AlphaFoldDB" id="A0A9D1PVI0"/>
<comment type="caution">
    <text evidence="2">The sequence shown here is derived from an EMBL/GenBank/DDBJ whole genome shotgun (WGS) entry which is preliminary data.</text>
</comment>
<evidence type="ECO:0000313" key="2">
    <source>
        <dbReference type="EMBL" id="HIW00477.1"/>
    </source>
</evidence>
<reference evidence="2" key="1">
    <citation type="journal article" date="2021" name="PeerJ">
        <title>Extensive microbial diversity within the chicken gut microbiome revealed by metagenomics and culture.</title>
        <authorList>
            <person name="Gilroy R."/>
            <person name="Ravi A."/>
            <person name="Getino M."/>
            <person name="Pursley I."/>
            <person name="Horton D.L."/>
            <person name="Alikhan N.F."/>
            <person name="Baker D."/>
            <person name="Gharbi K."/>
            <person name="Hall N."/>
            <person name="Watson M."/>
            <person name="Adriaenssens E.M."/>
            <person name="Foster-Nyarko E."/>
            <person name="Jarju S."/>
            <person name="Secka A."/>
            <person name="Antonio M."/>
            <person name="Oren A."/>
            <person name="Chaudhuri R.R."/>
            <person name="La Ragione R."/>
            <person name="Hildebrand F."/>
            <person name="Pallen M.J."/>
        </authorList>
    </citation>
    <scope>NUCLEOTIDE SEQUENCE</scope>
    <source>
        <strain evidence="2">ChiHecec2B26-446</strain>
    </source>
</reference>
<proteinExistence type="predicted"/>
<organism evidence="2 3">
    <name type="scientific">Candidatus Desulfovibrio intestinipullorum</name>
    <dbReference type="NCBI Taxonomy" id="2838536"/>
    <lineage>
        <taxon>Bacteria</taxon>
        <taxon>Pseudomonadati</taxon>
        <taxon>Thermodesulfobacteriota</taxon>
        <taxon>Desulfovibrionia</taxon>
        <taxon>Desulfovibrionales</taxon>
        <taxon>Desulfovibrionaceae</taxon>
        <taxon>Desulfovibrio</taxon>
    </lineage>
</organism>
<feature type="chain" id="PRO_5038756093" evidence="1">
    <location>
        <begin position="24"/>
        <end position="510"/>
    </location>
</feature>
<keyword evidence="1" id="KW-0732">Signal</keyword>
<sequence length="510" mass="56866">MKRLVTLVLAAGLVFSAASGSQAIEFKVAGEWLMGFNAAQGSLVSHKRTNGTRTKADNKDIFSAGQRLRIQLDAVASEQLSGTVFFEIGDTTWGQSSTGGALGADSTEIIRLKRAYLDWAVPNTDLKVRMGLQGLPLPFVAGGSAILNDDVAAVVASYKFTENVGLTFFWARPYNDNYRTAGTGHGNDKDYYLDNMDLFSLALPLTFEGIELTPWVMYGSIGQNTFRDNDNVRRWFTMSGYENDNGRWNSTAFDRERATTSAFWAGLPVKLTLWDPLNIEFDINYGYVQSMGRGTITSRYGSERYDTRREGWLAKALIEYKMDWGTPGIFGWYSSGDDGNPGNGSERMPTVSAAGNFTSFLGDGNLAWASARELYDRNLSYSGTWGIGLQLKDMSFVEDLKHTFRAAYWGGTNSPSMAKYANSPWGWGSFVDDARYGDLEHYLTTNDGILEFNLVNVYQLYENFQINLELSYLVNFIDQGTWERSIGGTLGDTYTKQDAWKAQLIFAYTF</sequence>
<protein>
    <submittedName>
        <fullName evidence="2">Outer membrane homotrimeric porin</fullName>
    </submittedName>
</protein>
<dbReference type="NCBIfam" id="NF033939">
    <property type="entry name" value="DESULF_POR1"/>
    <property type="match status" value="1"/>
</dbReference>
<reference evidence="2" key="2">
    <citation type="submission" date="2021-04" db="EMBL/GenBank/DDBJ databases">
        <authorList>
            <person name="Gilroy R."/>
        </authorList>
    </citation>
    <scope>NUCLEOTIDE SEQUENCE</scope>
    <source>
        <strain evidence="2">ChiHecec2B26-446</strain>
    </source>
</reference>
<feature type="signal peptide" evidence="1">
    <location>
        <begin position="1"/>
        <end position="23"/>
    </location>
</feature>
<evidence type="ECO:0000313" key="3">
    <source>
        <dbReference type="Proteomes" id="UP000886752"/>
    </source>
</evidence>
<evidence type="ECO:0000256" key="1">
    <source>
        <dbReference type="SAM" id="SignalP"/>
    </source>
</evidence>
<accession>A0A9D1PVI0</accession>
<dbReference type="EMBL" id="DXHV01000051">
    <property type="protein sequence ID" value="HIW00477.1"/>
    <property type="molecule type" value="Genomic_DNA"/>
</dbReference>
<gene>
    <name evidence="2" type="ORF">H9894_04735</name>
</gene>
<name>A0A9D1PVI0_9BACT</name>